<dbReference type="Proteomes" id="UP000492821">
    <property type="component" value="Unassembled WGS sequence"/>
</dbReference>
<keyword evidence="1" id="KW-0472">Membrane</keyword>
<keyword evidence="1" id="KW-0812">Transmembrane</keyword>
<feature type="transmembrane region" description="Helical" evidence="1">
    <location>
        <begin position="114"/>
        <end position="131"/>
    </location>
</feature>
<evidence type="ECO:0000256" key="1">
    <source>
        <dbReference type="SAM" id="Phobius"/>
    </source>
</evidence>
<reference evidence="4" key="2">
    <citation type="submission" date="2020-10" db="UniProtKB">
        <authorList>
            <consortium name="WormBaseParasite"/>
        </authorList>
    </citation>
    <scope>IDENTIFICATION</scope>
</reference>
<accession>A0A7E4UXF3</accession>
<keyword evidence="2" id="KW-0732">Signal</keyword>
<proteinExistence type="predicted"/>
<name>A0A7E4UXF3_PANRE</name>
<protein>
    <submittedName>
        <fullName evidence="4">BPTI/Kunitz inhibitor domain-containing protein</fullName>
    </submittedName>
</protein>
<dbReference type="WBParaSite" id="Pan_g13994.t1">
    <property type="protein sequence ID" value="Pan_g13994.t1"/>
    <property type="gene ID" value="Pan_g13994"/>
</dbReference>
<evidence type="ECO:0000313" key="4">
    <source>
        <dbReference type="WBParaSite" id="Pan_g13994.t1"/>
    </source>
</evidence>
<organism evidence="3 4">
    <name type="scientific">Panagrellus redivivus</name>
    <name type="common">Microworm</name>
    <dbReference type="NCBI Taxonomy" id="6233"/>
    <lineage>
        <taxon>Eukaryota</taxon>
        <taxon>Metazoa</taxon>
        <taxon>Ecdysozoa</taxon>
        <taxon>Nematoda</taxon>
        <taxon>Chromadorea</taxon>
        <taxon>Rhabditida</taxon>
        <taxon>Tylenchina</taxon>
        <taxon>Panagrolaimomorpha</taxon>
        <taxon>Panagrolaimoidea</taxon>
        <taxon>Panagrolaimidae</taxon>
        <taxon>Panagrellus</taxon>
    </lineage>
</organism>
<evidence type="ECO:0000256" key="2">
    <source>
        <dbReference type="SAM" id="SignalP"/>
    </source>
</evidence>
<sequence length="132" mass="14775">MKSTRIFLVVVSLSCFLHDVQAIKCYTKLRARDTAATSKDGYTHCESHVFFDGSIHQIGWYSGKETMRECTRMVISWNKLCNTDLCNTPCQQGIDEAAEKKESTKPASSPKSTSSAYILISTIVMILGVLWN</sequence>
<keyword evidence="3" id="KW-1185">Reference proteome</keyword>
<feature type="chain" id="PRO_5028978690" evidence="2">
    <location>
        <begin position="23"/>
        <end position="132"/>
    </location>
</feature>
<reference evidence="3" key="1">
    <citation type="journal article" date="2013" name="Genetics">
        <title>The draft genome and transcriptome of Panagrellus redivivus are shaped by the harsh demands of a free-living lifestyle.</title>
        <authorList>
            <person name="Srinivasan J."/>
            <person name="Dillman A.R."/>
            <person name="Macchietto M.G."/>
            <person name="Heikkinen L."/>
            <person name="Lakso M."/>
            <person name="Fracchia K.M."/>
            <person name="Antoshechkin I."/>
            <person name="Mortazavi A."/>
            <person name="Wong G."/>
            <person name="Sternberg P.W."/>
        </authorList>
    </citation>
    <scope>NUCLEOTIDE SEQUENCE [LARGE SCALE GENOMIC DNA]</scope>
    <source>
        <strain evidence="3">MT8872</strain>
    </source>
</reference>
<evidence type="ECO:0000313" key="3">
    <source>
        <dbReference type="Proteomes" id="UP000492821"/>
    </source>
</evidence>
<dbReference type="AlphaFoldDB" id="A0A7E4UXF3"/>
<feature type="signal peptide" evidence="2">
    <location>
        <begin position="1"/>
        <end position="22"/>
    </location>
</feature>
<keyword evidence="1" id="KW-1133">Transmembrane helix</keyword>